<keyword evidence="9" id="KW-1133">Transmembrane helix</keyword>
<dbReference type="SMART" id="SM00388">
    <property type="entry name" value="HisKA"/>
    <property type="match status" value="1"/>
</dbReference>
<evidence type="ECO:0000313" key="11">
    <source>
        <dbReference type="EMBL" id="OYR21241.1"/>
    </source>
</evidence>
<keyword evidence="7" id="KW-0067">ATP-binding</keyword>
<keyword evidence="3" id="KW-0597">Phosphoprotein</keyword>
<dbReference type="InterPro" id="IPR036097">
    <property type="entry name" value="HisK_dim/P_sf"/>
</dbReference>
<keyword evidence="5" id="KW-0547">Nucleotide-binding</keyword>
<dbReference type="PROSITE" id="PS50109">
    <property type="entry name" value="HIS_KIN"/>
    <property type="match status" value="1"/>
</dbReference>
<dbReference type="EC" id="2.7.13.3" evidence="2"/>
<dbReference type="CDD" id="cd00075">
    <property type="entry name" value="HATPase"/>
    <property type="match status" value="1"/>
</dbReference>
<dbReference type="Pfam" id="PF02518">
    <property type="entry name" value="HATPase_c"/>
    <property type="match status" value="1"/>
</dbReference>
<dbReference type="GO" id="GO:0005524">
    <property type="term" value="F:ATP binding"/>
    <property type="evidence" value="ECO:0007669"/>
    <property type="project" value="UniProtKB-KW"/>
</dbReference>
<dbReference type="PANTHER" id="PTHR43065">
    <property type="entry name" value="SENSOR HISTIDINE KINASE"/>
    <property type="match status" value="1"/>
</dbReference>
<dbReference type="CDD" id="cd00082">
    <property type="entry name" value="HisKA"/>
    <property type="match status" value="1"/>
</dbReference>
<dbReference type="InterPro" id="IPR005467">
    <property type="entry name" value="His_kinase_dom"/>
</dbReference>
<evidence type="ECO:0000256" key="2">
    <source>
        <dbReference type="ARBA" id="ARBA00012438"/>
    </source>
</evidence>
<sequence length="521" mass="57633">MAGVLAIWLTCIVIYLALSIHASLRHAASELNEAGFLLHRTISQHVAQHDAHMTTLASLILADERMQPELLSQVSDSIMLFYPRIKAIQEIEITWREPSATTDVRQILSTPPDAPTPNYQSLGRDIFVQRAGEVKSYLNSFSKLEYLLAKKLKDTNPALALVMQINPNRLMDMDELPDWASLKLLLDGSVIMEQKAVQQTSDWLSSPQFSRMIDSQSQPLQLIMERPVSLAELIDSILLVIVSVVSLVVLLLLGYSLQHRREVRRLRSSADMAEQRSITLARETRLAHAERVNSMGELASGIAHELAQPLTALMSQSRAAERLIEQSGIDNALLKKAMAANVREARRAGDMLKRMRDYISNRPPKPVAIAINSIIHDTVELLNNDLEQRGVAINLALAPDLPVLMADPVELEQVFNNLIRNAADSLQEASIAKGQITVSTLRESDHIKIEISDNGPGIAANLRPRLFEPFFTTKKDGMGLGLALCSTLVERVGGHIDAGNHKDGGAYFIVTLPIQGKERST</sequence>
<protein>
    <recommendedName>
        <fullName evidence="2">histidine kinase</fullName>
        <ecNumber evidence="2">2.7.13.3</ecNumber>
    </recommendedName>
</protein>
<dbReference type="AlphaFoldDB" id="A0A256G3K6"/>
<dbReference type="PANTHER" id="PTHR43065:SF10">
    <property type="entry name" value="PEROXIDE STRESS-ACTIVATED HISTIDINE KINASE MAK3"/>
    <property type="match status" value="1"/>
</dbReference>
<name>A0A256G3K6_9HYPH</name>
<dbReference type="EMBL" id="NNRJ01000012">
    <property type="protein sequence ID" value="OYR21241.1"/>
    <property type="molecule type" value="Genomic_DNA"/>
</dbReference>
<dbReference type="InterPro" id="IPR003661">
    <property type="entry name" value="HisK_dim/P_dom"/>
</dbReference>
<evidence type="ECO:0000256" key="5">
    <source>
        <dbReference type="ARBA" id="ARBA00022741"/>
    </source>
</evidence>
<dbReference type="Proteomes" id="UP000215590">
    <property type="component" value="Unassembled WGS sequence"/>
</dbReference>
<evidence type="ECO:0000256" key="7">
    <source>
        <dbReference type="ARBA" id="ARBA00022840"/>
    </source>
</evidence>
<dbReference type="PRINTS" id="PR00344">
    <property type="entry name" value="BCTRLSENSOR"/>
</dbReference>
<comment type="caution">
    <text evidence="11">The sequence shown here is derived from an EMBL/GenBank/DDBJ whole genome shotgun (WGS) entry which is preliminary data.</text>
</comment>
<organism evidence="11 12">
    <name type="scientific">Brucella thiophenivorans</name>
    <dbReference type="NCBI Taxonomy" id="571255"/>
    <lineage>
        <taxon>Bacteria</taxon>
        <taxon>Pseudomonadati</taxon>
        <taxon>Pseudomonadota</taxon>
        <taxon>Alphaproteobacteria</taxon>
        <taxon>Hyphomicrobiales</taxon>
        <taxon>Brucellaceae</taxon>
        <taxon>Brucella/Ochrobactrum group</taxon>
        <taxon>Brucella</taxon>
    </lineage>
</organism>
<evidence type="ECO:0000256" key="4">
    <source>
        <dbReference type="ARBA" id="ARBA00022679"/>
    </source>
</evidence>
<keyword evidence="8" id="KW-0902">Two-component regulatory system</keyword>
<gene>
    <name evidence="11" type="ORF">CEV31_0864</name>
</gene>
<keyword evidence="9" id="KW-0812">Transmembrane</keyword>
<evidence type="ECO:0000256" key="6">
    <source>
        <dbReference type="ARBA" id="ARBA00022777"/>
    </source>
</evidence>
<dbReference type="Gene3D" id="3.30.565.10">
    <property type="entry name" value="Histidine kinase-like ATPase, C-terminal domain"/>
    <property type="match status" value="1"/>
</dbReference>
<evidence type="ECO:0000256" key="9">
    <source>
        <dbReference type="SAM" id="Phobius"/>
    </source>
</evidence>
<dbReference type="SUPFAM" id="SSF55874">
    <property type="entry name" value="ATPase domain of HSP90 chaperone/DNA topoisomerase II/histidine kinase"/>
    <property type="match status" value="1"/>
</dbReference>
<dbReference type="GO" id="GO:0000155">
    <property type="term" value="F:phosphorelay sensor kinase activity"/>
    <property type="evidence" value="ECO:0007669"/>
    <property type="project" value="InterPro"/>
</dbReference>
<evidence type="ECO:0000256" key="8">
    <source>
        <dbReference type="ARBA" id="ARBA00023012"/>
    </source>
</evidence>
<accession>A0A256G3K6</accession>
<dbReference type="SUPFAM" id="SSF47384">
    <property type="entry name" value="Homodimeric domain of signal transducing histidine kinase"/>
    <property type="match status" value="1"/>
</dbReference>
<evidence type="ECO:0000259" key="10">
    <source>
        <dbReference type="PROSITE" id="PS50109"/>
    </source>
</evidence>
<dbReference type="InterPro" id="IPR036890">
    <property type="entry name" value="HATPase_C_sf"/>
</dbReference>
<keyword evidence="9" id="KW-0472">Membrane</keyword>
<feature type="domain" description="Histidine kinase" evidence="10">
    <location>
        <begin position="301"/>
        <end position="516"/>
    </location>
</feature>
<dbReference type="SMART" id="SM00387">
    <property type="entry name" value="HATPase_c"/>
    <property type="match status" value="1"/>
</dbReference>
<keyword evidence="4" id="KW-0808">Transferase</keyword>
<proteinExistence type="predicted"/>
<reference evidence="11 12" key="1">
    <citation type="submission" date="2017-07" db="EMBL/GenBank/DDBJ databases">
        <title>Phylogenetic study on the rhizospheric bacterium Ochrobactrum sp. A44.</title>
        <authorList>
            <person name="Krzyzanowska D.M."/>
            <person name="Ossowicki A."/>
            <person name="Rajewska M."/>
            <person name="Maciag T."/>
            <person name="Kaczynski Z."/>
            <person name="Czerwicka M."/>
            <person name="Jafra S."/>
        </authorList>
    </citation>
    <scope>NUCLEOTIDE SEQUENCE [LARGE SCALE GENOMIC DNA]</scope>
    <source>
        <strain evidence="11 12">DSM 7216</strain>
    </source>
</reference>
<keyword evidence="6 11" id="KW-0418">Kinase</keyword>
<keyword evidence="12" id="KW-1185">Reference proteome</keyword>
<comment type="catalytic activity">
    <reaction evidence="1">
        <text>ATP + protein L-histidine = ADP + protein N-phospho-L-histidine.</text>
        <dbReference type="EC" id="2.7.13.3"/>
    </reaction>
</comment>
<dbReference type="InterPro" id="IPR003594">
    <property type="entry name" value="HATPase_dom"/>
</dbReference>
<evidence type="ECO:0000256" key="1">
    <source>
        <dbReference type="ARBA" id="ARBA00000085"/>
    </source>
</evidence>
<feature type="transmembrane region" description="Helical" evidence="9">
    <location>
        <begin position="237"/>
        <end position="257"/>
    </location>
</feature>
<evidence type="ECO:0000313" key="12">
    <source>
        <dbReference type="Proteomes" id="UP000215590"/>
    </source>
</evidence>
<dbReference type="Gene3D" id="1.10.287.130">
    <property type="match status" value="1"/>
</dbReference>
<evidence type="ECO:0000256" key="3">
    <source>
        <dbReference type="ARBA" id="ARBA00022553"/>
    </source>
</evidence>
<dbReference type="InterPro" id="IPR004358">
    <property type="entry name" value="Sig_transdc_His_kin-like_C"/>
</dbReference>